<comment type="similarity">
    <text evidence="1">Belongs to the Gfo/Idh/MocA family.</text>
</comment>
<dbReference type="Gene3D" id="3.40.50.720">
    <property type="entry name" value="NAD(P)-binding Rossmann-like Domain"/>
    <property type="match status" value="1"/>
</dbReference>
<dbReference type="AlphaFoldDB" id="A0A1E4T9Y5"/>
<dbReference type="Proteomes" id="UP000095023">
    <property type="component" value="Unassembled WGS sequence"/>
</dbReference>
<dbReference type="Pfam" id="PF22725">
    <property type="entry name" value="GFO_IDH_MocA_C3"/>
    <property type="match status" value="1"/>
</dbReference>
<organism evidence="4 5">
    <name type="scientific">Tortispora caseinolytica NRRL Y-17796</name>
    <dbReference type="NCBI Taxonomy" id="767744"/>
    <lineage>
        <taxon>Eukaryota</taxon>
        <taxon>Fungi</taxon>
        <taxon>Dikarya</taxon>
        <taxon>Ascomycota</taxon>
        <taxon>Saccharomycotina</taxon>
        <taxon>Trigonopsidomycetes</taxon>
        <taxon>Trigonopsidales</taxon>
        <taxon>Trigonopsidaceae</taxon>
        <taxon>Tortispora</taxon>
    </lineage>
</organism>
<dbReference type="SUPFAM" id="SSF51735">
    <property type="entry name" value="NAD(P)-binding Rossmann-fold domains"/>
    <property type="match status" value="1"/>
</dbReference>
<dbReference type="GO" id="GO:0005737">
    <property type="term" value="C:cytoplasm"/>
    <property type="evidence" value="ECO:0007669"/>
    <property type="project" value="TreeGrafter"/>
</dbReference>
<evidence type="ECO:0000256" key="1">
    <source>
        <dbReference type="ARBA" id="ARBA00010928"/>
    </source>
</evidence>
<evidence type="ECO:0000259" key="2">
    <source>
        <dbReference type="Pfam" id="PF01408"/>
    </source>
</evidence>
<dbReference type="GO" id="GO:0006740">
    <property type="term" value="P:NADPH regeneration"/>
    <property type="evidence" value="ECO:0007669"/>
    <property type="project" value="TreeGrafter"/>
</dbReference>
<dbReference type="GO" id="GO:0016491">
    <property type="term" value="F:oxidoreductase activity"/>
    <property type="evidence" value="ECO:0007669"/>
    <property type="project" value="TreeGrafter"/>
</dbReference>
<feature type="domain" description="GFO/IDH/MocA-like oxidoreductase" evidence="3">
    <location>
        <begin position="142"/>
        <end position="266"/>
    </location>
</feature>
<dbReference type="Gene3D" id="3.30.360.10">
    <property type="entry name" value="Dihydrodipicolinate Reductase, domain 2"/>
    <property type="match status" value="1"/>
</dbReference>
<keyword evidence="5" id="KW-1185">Reference proteome</keyword>
<evidence type="ECO:0000313" key="4">
    <source>
        <dbReference type="EMBL" id="ODV88562.1"/>
    </source>
</evidence>
<name>A0A1E4T9Y5_9ASCO</name>
<dbReference type="InterPro" id="IPR036291">
    <property type="entry name" value="NAD(P)-bd_dom_sf"/>
</dbReference>
<dbReference type="Pfam" id="PF01408">
    <property type="entry name" value="GFO_IDH_MocA"/>
    <property type="match status" value="1"/>
</dbReference>
<evidence type="ECO:0000313" key="5">
    <source>
        <dbReference type="Proteomes" id="UP000095023"/>
    </source>
</evidence>
<dbReference type="InterPro" id="IPR000683">
    <property type="entry name" value="Gfo/Idh/MocA-like_OxRdtase_N"/>
</dbReference>
<dbReference type="InterPro" id="IPR055170">
    <property type="entry name" value="GFO_IDH_MocA-like_dom"/>
</dbReference>
<feature type="domain" description="Gfo/Idh/MocA-like oxidoreductase N-terminal" evidence="2">
    <location>
        <begin position="4"/>
        <end position="122"/>
    </location>
</feature>
<dbReference type="SUPFAM" id="SSF55347">
    <property type="entry name" value="Glyceraldehyde-3-phosphate dehydrogenase-like, C-terminal domain"/>
    <property type="match status" value="1"/>
</dbReference>
<gene>
    <name evidence="4" type="ORF">CANCADRAFT_124427</name>
</gene>
<dbReference type="GO" id="GO:0000166">
    <property type="term" value="F:nucleotide binding"/>
    <property type="evidence" value="ECO:0007669"/>
    <property type="project" value="InterPro"/>
</dbReference>
<reference evidence="5" key="1">
    <citation type="submission" date="2016-02" db="EMBL/GenBank/DDBJ databases">
        <title>Comparative genomics of biotechnologically important yeasts.</title>
        <authorList>
            <consortium name="DOE Joint Genome Institute"/>
            <person name="Riley R."/>
            <person name="Haridas S."/>
            <person name="Wolfe K.H."/>
            <person name="Lopes M.R."/>
            <person name="Hittinger C.T."/>
            <person name="Goker M."/>
            <person name="Salamov A."/>
            <person name="Wisecaver J."/>
            <person name="Long T.M."/>
            <person name="Aerts A.L."/>
            <person name="Barry K."/>
            <person name="Choi C."/>
            <person name="Clum A."/>
            <person name="Coughlan A.Y."/>
            <person name="Deshpande S."/>
            <person name="Douglass A.P."/>
            <person name="Hanson S.J."/>
            <person name="Klenk H.-P."/>
            <person name="Labutti K."/>
            <person name="Lapidus A."/>
            <person name="Lindquist E."/>
            <person name="Lipzen A."/>
            <person name="Meier-Kolthoff J.P."/>
            <person name="Ohm R.A."/>
            <person name="Otillar R.P."/>
            <person name="Pangilinan J."/>
            <person name="Peng Y."/>
            <person name="Rokas A."/>
            <person name="Rosa C.A."/>
            <person name="Scheuner C."/>
            <person name="Sibirny A.A."/>
            <person name="Slot J.C."/>
            <person name="Stielow J.B."/>
            <person name="Sun H."/>
            <person name="Kurtzman C.P."/>
            <person name="Blackwell M."/>
            <person name="Jeffries T.W."/>
            <person name="Grigoriev I.V."/>
        </authorList>
    </citation>
    <scope>NUCLEOTIDE SEQUENCE [LARGE SCALE GENOMIC DNA]</scope>
    <source>
        <strain evidence="5">NRRL Y-17796</strain>
    </source>
</reference>
<dbReference type="PANTHER" id="PTHR42840">
    <property type="entry name" value="NAD(P)-BINDING ROSSMANN-FOLD SUPERFAMILY PROTEIN-RELATED"/>
    <property type="match status" value="1"/>
</dbReference>
<sequence length="346" mass="38037">MTVLRIAILGAGIFIKTQHLPSLVHNKKADVVAIYSRSKDSAQALADEFSIPDVYYDKNNTDGNTLELLLARSDIDACVIALPILVQPDVIKKVLSSGKHVLAEKPVAKDKATAVELVKFYRSLPAGLIFSTAEQYRFHPTFLEVADIIKQGGIGQVHSFGYNESSYIRDDNPYYNTEWRKTPEYQGGFILDAGVHSVAAIRLVLGEDVESIVATTSLYKRNLQPTDYMASLVTMKSGVKGTFSMDFSVSVSTFRFVVNGSKGSIEISRFPNLGYKITTIDGEVTEKEAASFETPAQIAVYQEIDTFLDDIASKKQTERAKPEQSVIDQTVIETCLVSNGSVVTVE</sequence>
<accession>A0A1E4T9Y5</accession>
<evidence type="ECO:0008006" key="6">
    <source>
        <dbReference type="Google" id="ProtNLM"/>
    </source>
</evidence>
<proteinExistence type="inferred from homology"/>
<dbReference type="OrthoDB" id="64915at2759"/>
<dbReference type="EMBL" id="KV453843">
    <property type="protein sequence ID" value="ODV88562.1"/>
    <property type="molecule type" value="Genomic_DNA"/>
</dbReference>
<dbReference type="PANTHER" id="PTHR42840:SF5">
    <property type="entry name" value="NAD(P)-BINDING ROSSMANN-FOLD SUPERFAMILY PROTEIN"/>
    <property type="match status" value="1"/>
</dbReference>
<evidence type="ECO:0000259" key="3">
    <source>
        <dbReference type="Pfam" id="PF22725"/>
    </source>
</evidence>
<protein>
    <recommendedName>
        <fullName evidence="6">Gfo/Idh/MocA-like oxidoreductase N-terminal domain-containing protein</fullName>
    </recommendedName>
</protein>